<protein>
    <submittedName>
        <fullName evidence="3">NAD-dependent epimerase/dehydratase family protein</fullName>
    </submittedName>
</protein>
<dbReference type="Pfam" id="PF01370">
    <property type="entry name" value="Epimerase"/>
    <property type="match status" value="1"/>
</dbReference>
<keyword evidence="4" id="KW-1185">Reference proteome</keyword>
<comment type="similarity">
    <text evidence="1">Belongs to the NAD(P)-dependent epimerase/dehydratase family.</text>
</comment>
<dbReference type="RefSeq" id="WP_345374372.1">
    <property type="nucleotide sequence ID" value="NZ_BAABJX010000058.1"/>
</dbReference>
<dbReference type="Gene3D" id="3.40.50.720">
    <property type="entry name" value="NAD(P)-binding Rossmann-like Domain"/>
    <property type="match status" value="1"/>
</dbReference>
<dbReference type="PANTHER" id="PTHR42687">
    <property type="entry name" value="L-THREONINE 3-DEHYDROGENASE"/>
    <property type="match status" value="1"/>
</dbReference>
<evidence type="ECO:0000313" key="3">
    <source>
        <dbReference type="EMBL" id="GAA4848143.1"/>
    </source>
</evidence>
<name>A0ABP9DL41_9BACT</name>
<dbReference type="InterPro" id="IPR036291">
    <property type="entry name" value="NAD(P)-bd_dom_sf"/>
</dbReference>
<comment type="caution">
    <text evidence="3">The sequence shown here is derived from an EMBL/GenBank/DDBJ whole genome shotgun (WGS) entry which is preliminary data.</text>
</comment>
<evidence type="ECO:0000259" key="2">
    <source>
        <dbReference type="Pfam" id="PF01370"/>
    </source>
</evidence>
<feature type="domain" description="NAD-dependent epimerase/dehydratase" evidence="2">
    <location>
        <begin position="8"/>
        <end position="234"/>
    </location>
</feature>
<evidence type="ECO:0000256" key="1">
    <source>
        <dbReference type="ARBA" id="ARBA00007637"/>
    </source>
</evidence>
<dbReference type="EMBL" id="BAABJX010000058">
    <property type="protein sequence ID" value="GAA4848143.1"/>
    <property type="molecule type" value="Genomic_DNA"/>
</dbReference>
<gene>
    <name evidence="3" type="ORF">GCM10023331_36070</name>
</gene>
<sequence length="319" mass="36002">MNTTERTLVIGSCGQLGTELVEALCQKFGKENVWATDIAEKTPALEGYQFMKLDVLDEKSLSKVIKDHEITQVYHLAAILSAKGETMPLRAWDINMQGLLNVLEAAKLFHLKVFWPSSIAVFGPNTPQDNTPQDTVMQPNTVYGMSKLAGELWCQYYFEKYGVDVRSIRYPGLIGWKSLPGGGTTDYAVEIFHKALAGEYFECFLSEQTGLPMMYMPDAVKGTLALMDAPAEQLTVRTSYNFAGMTFTPEEIYKEVKKHFPQFEISYKPDFRQAIADSWPSSIDDAVAQKDWNWTPDYDLGKMTEDIVTNLKKKHSLID</sequence>
<proteinExistence type="inferred from homology"/>
<evidence type="ECO:0000313" key="4">
    <source>
        <dbReference type="Proteomes" id="UP001500298"/>
    </source>
</evidence>
<dbReference type="InterPro" id="IPR001509">
    <property type="entry name" value="Epimerase_deHydtase"/>
</dbReference>
<dbReference type="InterPro" id="IPR051225">
    <property type="entry name" value="NAD(P)_epim/dehydratase"/>
</dbReference>
<organism evidence="3 4">
    <name type="scientific">Algivirga pacifica</name>
    <dbReference type="NCBI Taxonomy" id="1162670"/>
    <lineage>
        <taxon>Bacteria</taxon>
        <taxon>Pseudomonadati</taxon>
        <taxon>Bacteroidota</taxon>
        <taxon>Cytophagia</taxon>
        <taxon>Cytophagales</taxon>
        <taxon>Flammeovirgaceae</taxon>
        <taxon>Algivirga</taxon>
    </lineage>
</organism>
<dbReference type="PANTHER" id="PTHR42687:SF1">
    <property type="entry name" value="L-THREONINE 3-DEHYDROGENASE, MITOCHONDRIAL"/>
    <property type="match status" value="1"/>
</dbReference>
<dbReference type="Proteomes" id="UP001500298">
    <property type="component" value="Unassembled WGS sequence"/>
</dbReference>
<dbReference type="SUPFAM" id="SSF51735">
    <property type="entry name" value="NAD(P)-binding Rossmann-fold domains"/>
    <property type="match status" value="1"/>
</dbReference>
<reference evidence="4" key="1">
    <citation type="journal article" date="2019" name="Int. J. Syst. Evol. Microbiol.">
        <title>The Global Catalogue of Microorganisms (GCM) 10K type strain sequencing project: providing services to taxonomists for standard genome sequencing and annotation.</title>
        <authorList>
            <consortium name="The Broad Institute Genomics Platform"/>
            <consortium name="The Broad Institute Genome Sequencing Center for Infectious Disease"/>
            <person name="Wu L."/>
            <person name="Ma J."/>
        </authorList>
    </citation>
    <scope>NUCLEOTIDE SEQUENCE [LARGE SCALE GENOMIC DNA]</scope>
    <source>
        <strain evidence="4">JCM 18326</strain>
    </source>
</reference>
<accession>A0ABP9DL41</accession>